<evidence type="ECO:0000256" key="3">
    <source>
        <dbReference type="ARBA" id="ARBA00023326"/>
    </source>
</evidence>
<dbReference type="InterPro" id="IPR013783">
    <property type="entry name" value="Ig-like_fold"/>
</dbReference>
<keyword evidence="7" id="KW-1185">Reference proteome</keyword>
<gene>
    <name evidence="6" type="ORF">U14_05530</name>
</gene>
<proteinExistence type="inferred from homology"/>
<evidence type="ECO:0000313" key="6">
    <source>
        <dbReference type="EMBL" id="GAK54251.1"/>
    </source>
</evidence>
<feature type="domain" description="Cellulase Ig-like" evidence="5">
    <location>
        <begin position="267"/>
        <end position="350"/>
    </location>
</feature>
<name>A0A081BS70_9BACT</name>
<dbReference type="Gene3D" id="1.50.10.10">
    <property type="match status" value="1"/>
</dbReference>
<dbReference type="InterPro" id="IPR001701">
    <property type="entry name" value="Glyco_hydro_9"/>
</dbReference>
<dbReference type="InterPro" id="IPR004197">
    <property type="entry name" value="Cellulase_Ig-like"/>
</dbReference>
<dbReference type="AlphaFoldDB" id="A0A081BS70"/>
<protein>
    <submittedName>
        <fullName evidence="6">Glycoside hydrolase family 9</fullName>
    </submittedName>
</protein>
<dbReference type="SUPFAM" id="SSF48208">
    <property type="entry name" value="Six-hairpin glycosidases"/>
    <property type="match status" value="1"/>
</dbReference>
<dbReference type="InterPro" id="IPR014756">
    <property type="entry name" value="Ig_E-set"/>
</dbReference>
<keyword evidence="3" id="KW-0624">Polysaccharide degradation</keyword>
<reference evidence="6" key="1">
    <citation type="journal article" date="2015" name="PeerJ">
        <title>First genomic representation of candidate bacterial phylum KSB3 points to enhanced environmental sensing as a trigger of wastewater bulking.</title>
        <authorList>
            <person name="Sekiguchi Y."/>
            <person name="Ohashi A."/>
            <person name="Parks D.H."/>
            <person name="Yamauchi T."/>
            <person name="Tyson G.W."/>
            <person name="Hugenholtz P."/>
        </authorList>
    </citation>
    <scope>NUCLEOTIDE SEQUENCE [LARGE SCALE GENOMIC DNA]</scope>
</reference>
<evidence type="ECO:0000256" key="2">
    <source>
        <dbReference type="ARBA" id="ARBA00023277"/>
    </source>
</evidence>
<sequence>MKNAGLQINEHNYFEMPGLNVFVYQNTFLEGHQGGVEIIQHGERVATNGEIRLSPSPGQWQPIPQIGEGFAKQGCSPQAIALESLIVDRATNTISMPCSYPEHSRDRKGFNPIIYPDLRLAYTVRVQAEGESFTIAVDLTEPLPEKWVGRVGYSLELFPGDLYGKSYYMDAQPGVFPRQANGPTYKNPEGEAEAVPLAEGQTLVIAPETEQFRMTIASEGSPLQLLDGSLKHNNGWFVVHSLIPAGATRNAIQWKITPHVIPNWTYSPVIHVSQVGYHPKQKKIAYIELDKQETTLQRVRLQKVTPSGEYQTILEKPAALWGRYLRYQYATFDFSEITTPGIYVASYGNVTTHPFQIDAKVYKRHVWQPTLEYFLPMQMCHVRVNQKYRVWHGCCHKDDALMAPANINHFDGYETLTPPAAPLPFASLEHLPNFNKGGWHDAGDDDIRTDTQINTIMALAHAYEEFGIDYDETMIDQEHQHVEIHQPDGKPDILQQIEHGVIWILNFYRQFQTLGVGVIVPTLRQYVHLGDPSTQTDNQVVNPAVAQSRAAKIEGLWYKKVANRYSRVFDPEENLHDIEEVVPELDDRLVFVQPNPARQMFVTAGLALAARVLNGYNAELADECLRVAEALWLANQHFTDENSGPVFAYGRRGSLESLKIHALAELILSTNKESYKQALYAMGKAVETHFCHSGWTLGRVLPLLDNRQFVKQVTAAAQAYQPQLAQRLGESPFGCPLAHTEIIGLMQYFLHKGWPEIFSAEPLFAVMNYLLGCRPGKTTNSLVSGVGGNSPIIAYGFNRADWSYIPGGTFWNAVNLVSPDFAEDKVWPFLWQEREYITDAACMFMFMVIAADRLLEE</sequence>
<comment type="similarity">
    <text evidence="1">Belongs to the glycosyl hydrolase 9 (cellulase E) family.</text>
</comment>
<evidence type="ECO:0000259" key="5">
    <source>
        <dbReference type="Pfam" id="PF02927"/>
    </source>
</evidence>
<feature type="domain" description="Glycoside hydrolase family 9" evidence="4">
    <location>
        <begin position="391"/>
        <end position="698"/>
    </location>
</feature>
<evidence type="ECO:0000313" key="7">
    <source>
        <dbReference type="Proteomes" id="UP000030700"/>
    </source>
</evidence>
<dbReference type="Proteomes" id="UP000030700">
    <property type="component" value="Unassembled WGS sequence"/>
</dbReference>
<dbReference type="HOGENOM" id="CLU_340062_0_0_0"/>
<dbReference type="InterPro" id="IPR008928">
    <property type="entry name" value="6-hairpin_glycosidase_sf"/>
</dbReference>
<organism evidence="6">
    <name type="scientific">Candidatus Moduliflexus flocculans</name>
    <dbReference type="NCBI Taxonomy" id="1499966"/>
    <lineage>
        <taxon>Bacteria</taxon>
        <taxon>Candidatus Moduliflexota</taxon>
        <taxon>Candidatus Moduliflexia</taxon>
        <taxon>Candidatus Moduliflexales</taxon>
        <taxon>Candidatus Moduliflexaceae</taxon>
    </lineage>
</organism>
<dbReference type="Gene3D" id="2.60.40.10">
    <property type="entry name" value="Immunoglobulins"/>
    <property type="match status" value="1"/>
</dbReference>
<dbReference type="InterPro" id="IPR012341">
    <property type="entry name" value="6hp_glycosidase-like_sf"/>
</dbReference>
<dbReference type="EMBL" id="DF820461">
    <property type="protein sequence ID" value="GAK54251.1"/>
    <property type="molecule type" value="Genomic_DNA"/>
</dbReference>
<dbReference type="CDD" id="cd02850">
    <property type="entry name" value="E_set_Cellulase_N"/>
    <property type="match status" value="1"/>
</dbReference>
<evidence type="ECO:0000259" key="4">
    <source>
        <dbReference type="Pfam" id="PF00759"/>
    </source>
</evidence>
<accession>A0A081BS70</accession>
<dbReference type="Pfam" id="PF00759">
    <property type="entry name" value="Glyco_hydro_9"/>
    <property type="match status" value="1"/>
</dbReference>
<keyword evidence="2" id="KW-0119">Carbohydrate metabolism</keyword>
<dbReference type="STRING" id="1499966.U14_05530"/>
<dbReference type="SUPFAM" id="SSF81296">
    <property type="entry name" value="E set domains"/>
    <property type="match status" value="1"/>
</dbReference>
<dbReference type="GO" id="GO:0008810">
    <property type="term" value="F:cellulase activity"/>
    <property type="evidence" value="ECO:0007669"/>
    <property type="project" value="InterPro"/>
</dbReference>
<dbReference type="Pfam" id="PF02927">
    <property type="entry name" value="CelD_N"/>
    <property type="match status" value="1"/>
</dbReference>
<keyword evidence="6" id="KW-0378">Hydrolase</keyword>
<evidence type="ECO:0000256" key="1">
    <source>
        <dbReference type="ARBA" id="ARBA00007072"/>
    </source>
</evidence>
<dbReference type="GO" id="GO:0000272">
    <property type="term" value="P:polysaccharide catabolic process"/>
    <property type="evidence" value="ECO:0007669"/>
    <property type="project" value="UniProtKB-KW"/>
</dbReference>